<gene>
    <name evidence="1" type="ORF">J2045_003354</name>
</gene>
<sequence length="44" mass="4532">MAPHPSVSLALACLPIMALVLLMDTPVGTIAEGLARIVYALAAR</sequence>
<protein>
    <submittedName>
        <fullName evidence="1">Uncharacterized protein</fullName>
    </submittedName>
</protein>
<evidence type="ECO:0000313" key="1">
    <source>
        <dbReference type="EMBL" id="MDQ0422306.1"/>
    </source>
</evidence>
<reference evidence="1 2" key="1">
    <citation type="submission" date="2023-07" db="EMBL/GenBank/DDBJ databases">
        <title>Genomic Encyclopedia of Type Strains, Phase IV (KMG-IV): sequencing the most valuable type-strain genomes for metagenomic binning, comparative biology and taxonomic classification.</title>
        <authorList>
            <person name="Goeker M."/>
        </authorList>
    </citation>
    <scope>NUCLEOTIDE SEQUENCE [LARGE SCALE GENOMIC DNA]</scope>
    <source>
        <strain evidence="1 2">DSM 1111</strain>
    </source>
</reference>
<dbReference type="EMBL" id="JAUSUW010000010">
    <property type="protein sequence ID" value="MDQ0422306.1"/>
    <property type="molecule type" value="Genomic_DNA"/>
</dbReference>
<dbReference type="Proteomes" id="UP001238496">
    <property type="component" value="Unassembled WGS sequence"/>
</dbReference>
<evidence type="ECO:0000313" key="2">
    <source>
        <dbReference type="Proteomes" id="UP001238496"/>
    </source>
</evidence>
<organism evidence="1 2">
    <name type="scientific">Peteryoungia aggregata LMG 23059</name>
    <dbReference type="NCBI Taxonomy" id="1368425"/>
    <lineage>
        <taxon>Bacteria</taxon>
        <taxon>Pseudomonadati</taxon>
        <taxon>Pseudomonadota</taxon>
        <taxon>Alphaproteobacteria</taxon>
        <taxon>Hyphomicrobiales</taxon>
        <taxon>Rhizobiaceae</taxon>
        <taxon>Peteryoungia</taxon>
    </lineage>
</organism>
<accession>A0ABU0GAC6</accession>
<proteinExistence type="predicted"/>
<name>A0ABU0GAC6_9HYPH</name>
<keyword evidence="2" id="KW-1185">Reference proteome</keyword>
<comment type="caution">
    <text evidence="1">The sequence shown here is derived from an EMBL/GenBank/DDBJ whole genome shotgun (WGS) entry which is preliminary data.</text>
</comment>
<dbReference type="RefSeq" id="WP_307374742.1">
    <property type="nucleotide sequence ID" value="NZ_JAUSUW010000010.1"/>
</dbReference>